<dbReference type="RefSeq" id="WP_009836688.1">
    <property type="nucleotide sequence ID" value="NZ_AAOH01000001.1"/>
</dbReference>
<dbReference type="PANTHER" id="PTHR44196:SF1">
    <property type="entry name" value="DEHYDROGENASE_REDUCTASE SDR FAMILY MEMBER 7B"/>
    <property type="match status" value="1"/>
</dbReference>
<dbReference type="EMBL" id="AAOH01000001">
    <property type="protein sequence ID" value="EAR30390.1"/>
    <property type="molecule type" value="Genomic_DNA"/>
</dbReference>
<dbReference type="GO" id="GO:0016020">
    <property type="term" value="C:membrane"/>
    <property type="evidence" value="ECO:0007669"/>
    <property type="project" value="TreeGrafter"/>
</dbReference>
<dbReference type="SUPFAM" id="SSF51735">
    <property type="entry name" value="NAD(P)-binding Rossmann-fold domains"/>
    <property type="match status" value="1"/>
</dbReference>
<dbReference type="Pfam" id="PF00106">
    <property type="entry name" value="adh_short"/>
    <property type="match status" value="1"/>
</dbReference>
<comment type="caution">
    <text evidence="3">The sequence shown here is derived from an EMBL/GenBank/DDBJ whole genome shotgun (WGS) entry which is preliminary data.</text>
</comment>
<dbReference type="GO" id="GO:0016491">
    <property type="term" value="F:oxidoreductase activity"/>
    <property type="evidence" value="ECO:0007669"/>
    <property type="project" value="UniProtKB-KW"/>
</dbReference>
<name>A4C4A8_9GAMM</name>
<dbReference type="InterPro" id="IPR036291">
    <property type="entry name" value="NAD(P)-bd_dom_sf"/>
</dbReference>
<sequence length="239" mass="26311">MKTVLITGASSGIGKALVQYYANDNYQVFAFGRDTARLEQLKQLNTNITAVSCDLTDLSQLQQVSTTLPMFDLIILNAGNCEYIDDPVNFDAALFQRVMAANVQSVANCLSVWLKKIKPYGRVAINSSSAQFLPLPRAEAYGASKAALTYLARTLRIDLQPHNIFVSVIHPGFVATPLTAKNTFAMPSILTTEQAALAIVKGLNKGKDEINFPPVFIAIMKFLAFLPRPLWRKLALRML</sequence>
<dbReference type="InterPro" id="IPR002347">
    <property type="entry name" value="SDR_fam"/>
</dbReference>
<dbReference type="Gene3D" id="3.40.50.720">
    <property type="entry name" value="NAD(P)-binding Rossmann-like Domain"/>
    <property type="match status" value="1"/>
</dbReference>
<evidence type="ECO:0008006" key="5">
    <source>
        <dbReference type="Google" id="ProtNLM"/>
    </source>
</evidence>
<dbReference type="InterPro" id="IPR020904">
    <property type="entry name" value="Sc_DH/Rdtase_CS"/>
</dbReference>
<comment type="similarity">
    <text evidence="1">Belongs to the short-chain dehydrogenases/reductases (SDR) family.</text>
</comment>
<dbReference type="PROSITE" id="PS00061">
    <property type="entry name" value="ADH_SHORT"/>
    <property type="match status" value="1"/>
</dbReference>
<protein>
    <recommendedName>
        <fullName evidence="5">Short-chain dehydrogenase</fullName>
    </recommendedName>
</protein>
<evidence type="ECO:0000256" key="1">
    <source>
        <dbReference type="ARBA" id="ARBA00006484"/>
    </source>
</evidence>
<dbReference type="OrthoDB" id="335726at2"/>
<keyword evidence="4" id="KW-1185">Reference proteome</keyword>
<organism evidence="3 4">
    <name type="scientific">Pseudoalteromonas tunicata D2</name>
    <dbReference type="NCBI Taxonomy" id="87626"/>
    <lineage>
        <taxon>Bacteria</taxon>
        <taxon>Pseudomonadati</taxon>
        <taxon>Pseudomonadota</taxon>
        <taxon>Gammaproteobacteria</taxon>
        <taxon>Alteromonadales</taxon>
        <taxon>Pseudoalteromonadaceae</taxon>
        <taxon>Pseudoalteromonas</taxon>
    </lineage>
</organism>
<dbReference type="AlphaFoldDB" id="A4C4A8"/>
<reference evidence="3 4" key="1">
    <citation type="submission" date="2006-02" db="EMBL/GenBank/DDBJ databases">
        <authorList>
            <person name="Moran M.A."/>
            <person name="Kjelleberg S."/>
            <person name="Egan S."/>
            <person name="Saunders N."/>
            <person name="Thomas T."/>
            <person name="Ferriera S."/>
            <person name="Johnson J."/>
            <person name="Kravitz S."/>
            <person name="Halpern A."/>
            <person name="Remington K."/>
            <person name="Beeson K."/>
            <person name="Tran B."/>
            <person name="Rogers Y.-H."/>
            <person name="Friedman R."/>
            <person name="Venter J.C."/>
        </authorList>
    </citation>
    <scope>NUCLEOTIDE SEQUENCE [LARGE SCALE GENOMIC DNA]</scope>
    <source>
        <strain evidence="3 4">D2</strain>
    </source>
</reference>
<evidence type="ECO:0000313" key="4">
    <source>
        <dbReference type="Proteomes" id="UP000006201"/>
    </source>
</evidence>
<accession>A4C4A8</accession>
<dbReference type="STRING" id="87626.PTD2_02436"/>
<dbReference type="Proteomes" id="UP000006201">
    <property type="component" value="Unassembled WGS sequence"/>
</dbReference>
<dbReference type="eggNOG" id="COG0300">
    <property type="taxonomic scope" value="Bacteria"/>
</dbReference>
<dbReference type="PRINTS" id="PR00081">
    <property type="entry name" value="GDHRDH"/>
</dbReference>
<evidence type="ECO:0000313" key="3">
    <source>
        <dbReference type="EMBL" id="EAR30390.1"/>
    </source>
</evidence>
<keyword evidence="2" id="KW-0560">Oxidoreductase</keyword>
<gene>
    <name evidence="3" type="ORF">PTD2_02436</name>
</gene>
<dbReference type="PANTHER" id="PTHR44196">
    <property type="entry name" value="DEHYDROGENASE/REDUCTASE SDR FAMILY MEMBER 7B"/>
    <property type="match status" value="1"/>
</dbReference>
<evidence type="ECO:0000256" key="2">
    <source>
        <dbReference type="ARBA" id="ARBA00023002"/>
    </source>
</evidence>
<dbReference type="HOGENOM" id="CLU_010194_2_1_6"/>
<proteinExistence type="inferred from homology"/>